<evidence type="ECO:0000313" key="2">
    <source>
        <dbReference type="Proteomes" id="UP001234178"/>
    </source>
</evidence>
<protein>
    <submittedName>
        <fullName evidence="1">Uncharacterized protein</fullName>
    </submittedName>
</protein>
<gene>
    <name evidence="1" type="ORF">OUZ56_017388</name>
</gene>
<dbReference type="Proteomes" id="UP001234178">
    <property type="component" value="Unassembled WGS sequence"/>
</dbReference>
<evidence type="ECO:0000313" key="1">
    <source>
        <dbReference type="EMBL" id="KAK4028140.1"/>
    </source>
</evidence>
<name>A0ABR0ASP6_9CRUS</name>
<organism evidence="1 2">
    <name type="scientific">Daphnia magna</name>
    <dbReference type="NCBI Taxonomy" id="35525"/>
    <lineage>
        <taxon>Eukaryota</taxon>
        <taxon>Metazoa</taxon>
        <taxon>Ecdysozoa</taxon>
        <taxon>Arthropoda</taxon>
        <taxon>Crustacea</taxon>
        <taxon>Branchiopoda</taxon>
        <taxon>Diplostraca</taxon>
        <taxon>Cladocera</taxon>
        <taxon>Anomopoda</taxon>
        <taxon>Daphniidae</taxon>
        <taxon>Daphnia</taxon>
    </lineage>
</organism>
<dbReference type="EMBL" id="JAOYFB010000038">
    <property type="protein sequence ID" value="KAK4028140.1"/>
    <property type="molecule type" value="Genomic_DNA"/>
</dbReference>
<proteinExistence type="predicted"/>
<reference evidence="1 2" key="1">
    <citation type="journal article" date="2023" name="Nucleic Acids Res.">
        <title>The hologenome of Daphnia magna reveals possible DNA methylation and microbiome-mediated evolution of the host genome.</title>
        <authorList>
            <person name="Chaturvedi A."/>
            <person name="Li X."/>
            <person name="Dhandapani V."/>
            <person name="Marshall H."/>
            <person name="Kissane S."/>
            <person name="Cuenca-Cambronero M."/>
            <person name="Asole G."/>
            <person name="Calvet F."/>
            <person name="Ruiz-Romero M."/>
            <person name="Marangio P."/>
            <person name="Guigo R."/>
            <person name="Rago D."/>
            <person name="Mirbahai L."/>
            <person name="Eastwood N."/>
            <person name="Colbourne J.K."/>
            <person name="Zhou J."/>
            <person name="Mallon E."/>
            <person name="Orsini L."/>
        </authorList>
    </citation>
    <scope>NUCLEOTIDE SEQUENCE [LARGE SCALE GENOMIC DNA]</scope>
    <source>
        <strain evidence="1">LRV0_1</strain>
    </source>
</reference>
<accession>A0ABR0ASP6</accession>
<comment type="caution">
    <text evidence="1">The sequence shown here is derived from an EMBL/GenBank/DDBJ whole genome shotgun (WGS) entry which is preliminary data.</text>
</comment>
<keyword evidence="2" id="KW-1185">Reference proteome</keyword>
<sequence length="80" mass="8719">MGSATSNNNEYTEVFMPKQRVTTTRDFSTASSSSEVLIPCFLNCFASTFSDEDVLPRPSLLVLGVSPGASVLDRDEPLRD</sequence>